<reference evidence="1 2" key="1">
    <citation type="submission" date="2023-06" db="EMBL/GenBank/DDBJ databases">
        <title>Five Gram-positive bacteria isolated from mangrove sediments in Shenzhen, Guangdong, China.</title>
        <authorList>
            <person name="Yu S."/>
            <person name="Zheng W."/>
            <person name="Huang Y."/>
        </authorList>
    </citation>
    <scope>NUCLEOTIDE SEQUENCE [LARGE SCALE GENOMIC DNA]</scope>
    <source>
        <strain evidence="1 2">SaN35-3</strain>
    </source>
</reference>
<name>A0ABY9JYU2_9BACI</name>
<gene>
    <name evidence="1" type="ORF">LC087_00690</name>
</gene>
<dbReference type="RefSeq" id="WP_226539377.1">
    <property type="nucleotide sequence ID" value="NZ_CP129013.1"/>
</dbReference>
<dbReference type="EMBL" id="CP129013">
    <property type="protein sequence ID" value="WLR42796.1"/>
    <property type="molecule type" value="Genomic_DNA"/>
</dbReference>
<evidence type="ECO:0000313" key="2">
    <source>
        <dbReference type="Proteomes" id="UP001197974"/>
    </source>
</evidence>
<evidence type="ECO:0000313" key="1">
    <source>
        <dbReference type="EMBL" id="WLR42796.1"/>
    </source>
</evidence>
<organism evidence="1 2">
    <name type="scientific">Bacillus carboniphilus</name>
    <dbReference type="NCBI Taxonomy" id="86663"/>
    <lineage>
        <taxon>Bacteria</taxon>
        <taxon>Bacillati</taxon>
        <taxon>Bacillota</taxon>
        <taxon>Bacilli</taxon>
        <taxon>Bacillales</taxon>
        <taxon>Bacillaceae</taxon>
        <taxon>Bacillus</taxon>
    </lineage>
</organism>
<sequence>MRGCPVCNGLTEIDQFCETCGESMVDKGKLTDYLDDYSAYMEIDSMKLFDGDQLSLEKHRCIHMVSCPTCKNDYLIAIKDGSL</sequence>
<accession>A0ABY9JYU2</accession>
<keyword evidence="2" id="KW-1185">Reference proteome</keyword>
<dbReference type="Proteomes" id="UP001197974">
    <property type="component" value="Chromosome"/>
</dbReference>
<protein>
    <submittedName>
        <fullName evidence="1">Uncharacterized protein</fullName>
    </submittedName>
</protein>
<proteinExistence type="predicted"/>